<organism evidence="2 3">
    <name type="scientific">Dinothrombium tinctorium</name>
    <dbReference type="NCBI Taxonomy" id="1965070"/>
    <lineage>
        <taxon>Eukaryota</taxon>
        <taxon>Metazoa</taxon>
        <taxon>Ecdysozoa</taxon>
        <taxon>Arthropoda</taxon>
        <taxon>Chelicerata</taxon>
        <taxon>Arachnida</taxon>
        <taxon>Acari</taxon>
        <taxon>Acariformes</taxon>
        <taxon>Trombidiformes</taxon>
        <taxon>Prostigmata</taxon>
        <taxon>Anystina</taxon>
        <taxon>Parasitengona</taxon>
        <taxon>Trombidioidea</taxon>
        <taxon>Trombidiidae</taxon>
        <taxon>Dinothrombium</taxon>
    </lineage>
</organism>
<feature type="region of interest" description="Disordered" evidence="1">
    <location>
        <begin position="1"/>
        <end position="40"/>
    </location>
</feature>
<gene>
    <name evidence="2" type="ORF">B4U79_09847</name>
</gene>
<keyword evidence="3" id="KW-1185">Reference proteome</keyword>
<feature type="region of interest" description="Disordered" evidence="1">
    <location>
        <begin position="80"/>
        <end position="117"/>
    </location>
</feature>
<feature type="compositionally biased region" description="Basic residues" evidence="1">
    <location>
        <begin position="100"/>
        <end position="117"/>
    </location>
</feature>
<evidence type="ECO:0000313" key="3">
    <source>
        <dbReference type="Proteomes" id="UP000285301"/>
    </source>
</evidence>
<dbReference type="OrthoDB" id="203440at2759"/>
<dbReference type="EMBL" id="NCKU01006060">
    <property type="protein sequence ID" value="RWS03875.1"/>
    <property type="molecule type" value="Genomic_DNA"/>
</dbReference>
<protein>
    <submittedName>
        <fullName evidence="2">Neuroguidin-like isoform X1</fullName>
    </submittedName>
</protein>
<sequence>MSSSVIRELRREYDDAPEEVPTESVGRRKHQKELSERRRYEEEYFTRLNAPKKSLKEDLMTLSSLCDDITRFEDISALDLDNPDSFETHRKRKNSENKNSTKKSSFKRKNKTLKRRK</sequence>
<dbReference type="Proteomes" id="UP000285301">
    <property type="component" value="Unassembled WGS sequence"/>
</dbReference>
<evidence type="ECO:0000313" key="2">
    <source>
        <dbReference type="EMBL" id="RWS03875.1"/>
    </source>
</evidence>
<reference evidence="2 3" key="1">
    <citation type="journal article" date="2018" name="Gigascience">
        <title>Genomes of trombidid mites reveal novel predicted allergens and laterally-transferred genes associated with secondary metabolism.</title>
        <authorList>
            <person name="Dong X."/>
            <person name="Chaisiri K."/>
            <person name="Xia D."/>
            <person name="Armstrong S.D."/>
            <person name="Fang Y."/>
            <person name="Donnelly M.J."/>
            <person name="Kadowaki T."/>
            <person name="McGarry J.W."/>
            <person name="Darby A.C."/>
            <person name="Makepeace B.L."/>
        </authorList>
    </citation>
    <scope>NUCLEOTIDE SEQUENCE [LARGE SCALE GENOMIC DNA]</scope>
    <source>
        <strain evidence="2">UoL-WK</strain>
    </source>
</reference>
<comment type="caution">
    <text evidence="2">The sequence shown here is derived from an EMBL/GenBank/DDBJ whole genome shotgun (WGS) entry which is preliminary data.</text>
</comment>
<dbReference type="AlphaFoldDB" id="A0A443QLH7"/>
<evidence type="ECO:0000256" key="1">
    <source>
        <dbReference type="SAM" id="MobiDB-lite"/>
    </source>
</evidence>
<accession>A0A443QLH7</accession>
<dbReference type="STRING" id="1965070.A0A443QLH7"/>
<name>A0A443QLH7_9ACAR</name>
<proteinExistence type="predicted"/>